<organism evidence="1 2">
    <name type="scientific">Deinococcus psychrotolerans</name>
    <dbReference type="NCBI Taxonomy" id="2489213"/>
    <lineage>
        <taxon>Bacteria</taxon>
        <taxon>Thermotogati</taxon>
        <taxon>Deinococcota</taxon>
        <taxon>Deinococci</taxon>
        <taxon>Deinococcales</taxon>
        <taxon>Deinococcaceae</taxon>
        <taxon>Deinococcus</taxon>
    </lineage>
</organism>
<dbReference type="RefSeq" id="WP_124867939.1">
    <property type="nucleotide sequence ID" value="NZ_CP034183.1"/>
</dbReference>
<reference evidence="1 2" key="1">
    <citation type="submission" date="2018-11" db="EMBL/GenBank/DDBJ databases">
        <title>Deinococcus shelandsis sp. nov., isolated from South Shetland Islands soil of Antarctica.</title>
        <authorList>
            <person name="Tian J."/>
        </authorList>
    </citation>
    <scope>NUCLEOTIDE SEQUENCE [LARGE SCALE GENOMIC DNA]</scope>
    <source>
        <strain evidence="1 2">S14-83T</strain>
    </source>
</reference>
<dbReference type="AlphaFoldDB" id="A0A3G8YHI6"/>
<keyword evidence="2" id="KW-1185">Reference proteome</keyword>
<evidence type="ECO:0000313" key="2">
    <source>
        <dbReference type="Proteomes" id="UP000276417"/>
    </source>
</evidence>
<accession>A0A3G8YHI6</accession>
<dbReference type="Proteomes" id="UP000276417">
    <property type="component" value="Chromosome 1"/>
</dbReference>
<dbReference type="EMBL" id="CP034183">
    <property type="protein sequence ID" value="AZI41934.1"/>
    <property type="molecule type" value="Genomic_DNA"/>
</dbReference>
<dbReference type="KEGG" id="dph:EHF33_03520"/>
<evidence type="ECO:0000313" key="1">
    <source>
        <dbReference type="EMBL" id="AZI41934.1"/>
    </source>
</evidence>
<sequence>MQELLTAFHMSANKGSLHVLDKQRLFAFAELAADSYQDVDEINQEIFYFLTKQDTKHWHEDTARALLREIRFGIELLRYRRTLETK</sequence>
<gene>
    <name evidence="1" type="ORF">EHF33_03520</name>
</gene>
<name>A0A3G8YHI6_9DEIO</name>
<protein>
    <submittedName>
        <fullName evidence="1">Uncharacterized protein</fullName>
    </submittedName>
</protein>
<proteinExistence type="predicted"/>